<protein>
    <submittedName>
        <fullName evidence="8">NtaA/DmoA family FMN-dependent monooxygenase</fullName>
        <ecNumber evidence="8">1.14.-.-</ecNumber>
    </submittedName>
</protein>
<feature type="binding site" evidence="6">
    <location>
        <position position="155"/>
    </location>
    <ligand>
        <name>FMN</name>
        <dbReference type="ChEBI" id="CHEBI:58210"/>
    </ligand>
</feature>
<dbReference type="InterPro" id="IPR036661">
    <property type="entry name" value="Luciferase-like_sf"/>
</dbReference>
<keyword evidence="9" id="KW-1185">Reference proteome</keyword>
<dbReference type="PANTHER" id="PTHR30011">
    <property type="entry name" value="ALKANESULFONATE MONOOXYGENASE-RELATED"/>
    <property type="match status" value="1"/>
</dbReference>
<evidence type="ECO:0000259" key="7">
    <source>
        <dbReference type="Pfam" id="PF00296"/>
    </source>
</evidence>
<evidence type="ECO:0000256" key="3">
    <source>
        <dbReference type="ARBA" id="ARBA00023002"/>
    </source>
</evidence>
<sequence length="460" mass="51232">MPRTSATGRQLKLGAVLYGTGGPGDDASWRSPEIPGDASVDIDWYIKLAKQAEAAKFDLMFIVDSQFITPNSPPHYLNRLEPLTLLSAVAVKTTHIGLVGTLTTSYNTPFNLARRLASLDLISHGRAGWNVVATGDGGTAANYSLPEHYDYETRYARALESVKVIQGLWNSYEDDAFPRDRETGQFVDPSRQHRLDHKGQFFQVRGPLNIERSKQGQPVIFQAGDSEGGRDLGAAVGEGIFTFAPTIEAGVAFAQDMRARAAAKGRNPDHLLILPQVRTWIADTEAEAVEQERYERLGRDFSKTQAQFGRPFEWHDFSQYDLDAPFPELGSLGDRSFKTQADRIKAVAKERNLTLRQTVEFFSDQFKSPFIGTPLAVANRIQEWFEAGAFDGVNLHVTVPSDFTRFTDEVLPILRERGVVRSEYEADTLRGNLGLPIPENHWTQARRATEEVQSGLLETS</sequence>
<feature type="binding site" evidence="6">
    <location>
        <position position="64"/>
    </location>
    <ligand>
        <name>FMN</name>
        <dbReference type="ChEBI" id="CHEBI:58210"/>
    </ligand>
</feature>
<dbReference type="SUPFAM" id="SSF51679">
    <property type="entry name" value="Bacterial luciferase-like"/>
    <property type="match status" value="1"/>
</dbReference>
<evidence type="ECO:0000256" key="6">
    <source>
        <dbReference type="PIRSR" id="PIRSR000337-1"/>
    </source>
</evidence>
<keyword evidence="4 8" id="KW-0503">Monooxygenase</keyword>
<dbReference type="PIRSF" id="PIRSF000337">
    <property type="entry name" value="NTA_MOA"/>
    <property type="match status" value="1"/>
</dbReference>
<keyword evidence="2 6" id="KW-0288">FMN</keyword>
<comment type="caution">
    <text evidence="8">The sequence shown here is derived from an EMBL/GenBank/DDBJ whole genome shotgun (WGS) entry which is preliminary data.</text>
</comment>
<dbReference type="PANTHER" id="PTHR30011:SF16">
    <property type="entry name" value="C2H2 FINGER DOMAIN TRANSCRIPTION FACTOR (EUROFUNG)-RELATED"/>
    <property type="match status" value="1"/>
</dbReference>
<dbReference type="AlphaFoldDB" id="A0A939C1S4"/>
<dbReference type="Pfam" id="PF00296">
    <property type="entry name" value="Bac_luciferase"/>
    <property type="match status" value="1"/>
</dbReference>
<evidence type="ECO:0000256" key="4">
    <source>
        <dbReference type="ARBA" id="ARBA00023033"/>
    </source>
</evidence>
<evidence type="ECO:0000313" key="8">
    <source>
        <dbReference type="EMBL" id="MBM9467469.1"/>
    </source>
</evidence>
<proteinExistence type="inferred from homology"/>
<gene>
    <name evidence="8" type="ORF">JL106_09295</name>
</gene>
<organism evidence="8 9">
    <name type="scientific">Nakamurella leprariae</name>
    <dbReference type="NCBI Taxonomy" id="2803911"/>
    <lineage>
        <taxon>Bacteria</taxon>
        <taxon>Bacillati</taxon>
        <taxon>Actinomycetota</taxon>
        <taxon>Actinomycetes</taxon>
        <taxon>Nakamurellales</taxon>
        <taxon>Nakamurellaceae</taxon>
        <taxon>Nakamurella</taxon>
    </lineage>
</organism>
<feature type="binding site" evidence="6">
    <location>
        <position position="226"/>
    </location>
    <ligand>
        <name>FMN</name>
        <dbReference type="ChEBI" id="CHEBI:58210"/>
    </ligand>
</feature>
<dbReference type="InterPro" id="IPR016215">
    <property type="entry name" value="NTA_MOA"/>
</dbReference>
<feature type="domain" description="Luciferase-like" evidence="7">
    <location>
        <begin position="40"/>
        <end position="389"/>
    </location>
</feature>
<dbReference type="EC" id="1.14.-.-" evidence="8"/>
<dbReference type="InterPro" id="IPR011251">
    <property type="entry name" value="Luciferase-like_dom"/>
</dbReference>
<dbReference type="NCBIfam" id="TIGR03860">
    <property type="entry name" value="FMN_nitrolo"/>
    <property type="match status" value="1"/>
</dbReference>
<evidence type="ECO:0000256" key="5">
    <source>
        <dbReference type="ARBA" id="ARBA00033748"/>
    </source>
</evidence>
<dbReference type="GO" id="GO:0016705">
    <property type="term" value="F:oxidoreductase activity, acting on paired donors, with incorporation or reduction of molecular oxygen"/>
    <property type="evidence" value="ECO:0007669"/>
    <property type="project" value="InterPro"/>
</dbReference>
<keyword evidence="1 6" id="KW-0285">Flavoprotein</keyword>
<dbReference type="Gene3D" id="3.20.20.30">
    <property type="entry name" value="Luciferase-like domain"/>
    <property type="match status" value="1"/>
</dbReference>
<evidence type="ECO:0000256" key="1">
    <source>
        <dbReference type="ARBA" id="ARBA00022630"/>
    </source>
</evidence>
<dbReference type="Proteomes" id="UP000663792">
    <property type="component" value="Unassembled WGS sequence"/>
</dbReference>
<dbReference type="RefSeq" id="WP_205260399.1">
    <property type="nucleotide sequence ID" value="NZ_JAERWK010000010.1"/>
</dbReference>
<accession>A0A939C1S4</accession>
<dbReference type="CDD" id="cd01095">
    <property type="entry name" value="Nitrilotriacetate_monoxgenase"/>
    <property type="match status" value="1"/>
</dbReference>
<feature type="binding site" evidence="6">
    <location>
        <position position="101"/>
    </location>
    <ligand>
        <name>FMN</name>
        <dbReference type="ChEBI" id="CHEBI:58210"/>
    </ligand>
</feature>
<name>A0A939C1S4_9ACTN</name>
<keyword evidence="3 8" id="KW-0560">Oxidoreductase</keyword>
<reference evidence="8" key="1">
    <citation type="submission" date="2021-01" db="EMBL/GenBank/DDBJ databases">
        <title>YIM 132084 draft genome.</title>
        <authorList>
            <person name="An D."/>
        </authorList>
    </citation>
    <scope>NUCLEOTIDE SEQUENCE</scope>
    <source>
        <strain evidence="8">YIM 132084</strain>
    </source>
</reference>
<evidence type="ECO:0000313" key="9">
    <source>
        <dbReference type="Proteomes" id="UP000663792"/>
    </source>
</evidence>
<dbReference type="InterPro" id="IPR051260">
    <property type="entry name" value="Diverse_substr_monoxygenases"/>
</dbReference>
<dbReference type="GO" id="GO:0004497">
    <property type="term" value="F:monooxygenase activity"/>
    <property type="evidence" value="ECO:0007669"/>
    <property type="project" value="UniProtKB-KW"/>
</dbReference>
<dbReference type="EMBL" id="JAERWK010000010">
    <property type="protein sequence ID" value="MBM9467469.1"/>
    <property type="molecule type" value="Genomic_DNA"/>
</dbReference>
<comment type="similarity">
    <text evidence="5">Belongs to the NtaA/SnaA/DszA monooxygenase family.</text>
</comment>
<evidence type="ECO:0000256" key="2">
    <source>
        <dbReference type="ARBA" id="ARBA00022643"/>
    </source>
</evidence>